<evidence type="ECO:0000256" key="2">
    <source>
        <dbReference type="ARBA" id="ARBA00010617"/>
    </source>
</evidence>
<dbReference type="OrthoDB" id="9801155at2"/>
<comment type="similarity">
    <text evidence="2 9">Belongs to the cytochrome P450 family.</text>
</comment>
<evidence type="ECO:0000313" key="11">
    <source>
        <dbReference type="Proteomes" id="UP000403266"/>
    </source>
</evidence>
<keyword evidence="6 9" id="KW-0408">Iron</keyword>
<comment type="function">
    <text evidence="8">Cytochromes P450 are a group of heme-thiolate monooxygenases. They oxidize a variety of structurally unrelated compounds, including steroids, fatty acids, and xenobiotics.</text>
</comment>
<dbReference type="GO" id="GO:0005506">
    <property type="term" value="F:iron ion binding"/>
    <property type="evidence" value="ECO:0007669"/>
    <property type="project" value="InterPro"/>
</dbReference>
<dbReference type="EMBL" id="VOSK01000334">
    <property type="protein sequence ID" value="MPR30252.1"/>
    <property type="molecule type" value="Genomic_DNA"/>
</dbReference>
<reference evidence="10 11" key="1">
    <citation type="journal article" date="2019" name="Syst. Appl. Microbiol.">
        <title>Microvirga tunisiensis sp. nov., a root nodule symbiotic bacterium isolated from Lupinus micranthus and L. luteus grown in Northern Tunisia.</title>
        <authorList>
            <person name="Msaddak A."/>
            <person name="Rejili M."/>
            <person name="Duran D."/>
            <person name="Mars M."/>
            <person name="Palacios J.M."/>
            <person name="Ruiz-Argueso T."/>
            <person name="Rey L."/>
            <person name="Imperial J."/>
        </authorList>
    </citation>
    <scope>NUCLEOTIDE SEQUENCE [LARGE SCALE GENOMIC DNA]</scope>
    <source>
        <strain evidence="10 11">Lmie10</strain>
    </source>
</reference>
<dbReference type="InterPro" id="IPR036396">
    <property type="entry name" value="Cyt_P450_sf"/>
</dbReference>
<comment type="cofactor">
    <cofactor evidence="1">
        <name>heme</name>
        <dbReference type="ChEBI" id="CHEBI:30413"/>
    </cofactor>
</comment>
<evidence type="ECO:0000256" key="5">
    <source>
        <dbReference type="ARBA" id="ARBA00023002"/>
    </source>
</evidence>
<dbReference type="SUPFAM" id="SSF48264">
    <property type="entry name" value="Cytochrome P450"/>
    <property type="match status" value="1"/>
</dbReference>
<evidence type="ECO:0000256" key="6">
    <source>
        <dbReference type="ARBA" id="ARBA00023004"/>
    </source>
</evidence>
<accession>A0A5N7MTC6</accession>
<evidence type="ECO:0000256" key="1">
    <source>
        <dbReference type="ARBA" id="ARBA00001971"/>
    </source>
</evidence>
<dbReference type="PANTHER" id="PTHR46696:SF1">
    <property type="entry name" value="CYTOCHROME P450 YJIB-RELATED"/>
    <property type="match status" value="1"/>
</dbReference>
<dbReference type="RefSeq" id="WP_152717105.1">
    <property type="nucleotide sequence ID" value="NZ_VOSJ01000364.1"/>
</dbReference>
<keyword evidence="3 9" id="KW-0349">Heme</keyword>
<dbReference type="Gene3D" id="1.10.630.10">
    <property type="entry name" value="Cytochrome P450"/>
    <property type="match status" value="1"/>
</dbReference>
<dbReference type="PROSITE" id="PS00086">
    <property type="entry name" value="CYTOCHROME_P450"/>
    <property type="match status" value="1"/>
</dbReference>
<organism evidence="10 11">
    <name type="scientific">Microvirga tunisiensis</name>
    <dbReference type="NCBI Taxonomy" id="2108360"/>
    <lineage>
        <taxon>Bacteria</taxon>
        <taxon>Pseudomonadati</taxon>
        <taxon>Pseudomonadota</taxon>
        <taxon>Alphaproteobacteria</taxon>
        <taxon>Hyphomicrobiales</taxon>
        <taxon>Methylobacteriaceae</taxon>
        <taxon>Microvirga</taxon>
    </lineage>
</organism>
<dbReference type="Proteomes" id="UP000403266">
    <property type="component" value="Unassembled WGS sequence"/>
</dbReference>
<comment type="caution">
    <text evidence="10">The sequence shown here is derived from an EMBL/GenBank/DDBJ whole genome shotgun (WGS) entry which is preliminary data.</text>
</comment>
<keyword evidence="7 9" id="KW-0503">Monooxygenase</keyword>
<sequence>MRRFAFTSQDYLRDPASMLTRLRAAGPVVEVRFPIVGRTWITTDSEMASRVLKDSETFTMRRNGSLAGMRWWMPGWIRTLAVSMLSMDEPDHTRLRGIVDEAFRRRAVLDMEPRILAIADGLAAELFADGSPADLVERYARRLALSVICELLGLPGADRPRFIAWANSLTRLTGTLSLLRMITGIQPMKRYLEGRLQVARNTGGEGLIADLVRVEKEGRRISGQEMVAMVFLLLGAGSETTTHLISGSVHELLRTPRLRDWLEEDWSRAPLAVEEFLRFVSPVQFTKPRFVGRDIELGGVRLRKGDRIMAMLAAANFDPGANSHPERLDLARRPNRHLAFGTGIHFCLGHQLARIEARCALEALFKRWPRLELAVPPDAIRWWPRPGLRAIERLPVTVSAR</sequence>
<gene>
    <name evidence="10" type="ORF">FS320_35750</name>
</gene>
<keyword evidence="4 9" id="KW-0479">Metal-binding</keyword>
<evidence type="ECO:0000256" key="8">
    <source>
        <dbReference type="ARBA" id="ARBA00043906"/>
    </source>
</evidence>
<dbReference type="Pfam" id="PF00067">
    <property type="entry name" value="p450"/>
    <property type="match status" value="1"/>
</dbReference>
<evidence type="ECO:0000313" key="10">
    <source>
        <dbReference type="EMBL" id="MPR30252.1"/>
    </source>
</evidence>
<dbReference type="InterPro" id="IPR017972">
    <property type="entry name" value="Cyt_P450_CS"/>
</dbReference>
<evidence type="ECO:0000256" key="7">
    <source>
        <dbReference type="ARBA" id="ARBA00023033"/>
    </source>
</evidence>
<dbReference type="GO" id="GO:0016705">
    <property type="term" value="F:oxidoreductase activity, acting on paired donors, with incorporation or reduction of molecular oxygen"/>
    <property type="evidence" value="ECO:0007669"/>
    <property type="project" value="InterPro"/>
</dbReference>
<dbReference type="AlphaFoldDB" id="A0A5N7MTC6"/>
<dbReference type="GO" id="GO:0020037">
    <property type="term" value="F:heme binding"/>
    <property type="evidence" value="ECO:0007669"/>
    <property type="project" value="InterPro"/>
</dbReference>
<dbReference type="PRINTS" id="PR00359">
    <property type="entry name" value="BP450"/>
</dbReference>
<dbReference type="PRINTS" id="PR00385">
    <property type="entry name" value="P450"/>
</dbReference>
<dbReference type="InterPro" id="IPR002397">
    <property type="entry name" value="Cyt_P450_B"/>
</dbReference>
<evidence type="ECO:0000256" key="3">
    <source>
        <dbReference type="ARBA" id="ARBA00022617"/>
    </source>
</evidence>
<proteinExistence type="inferred from homology"/>
<dbReference type="GO" id="GO:0004497">
    <property type="term" value="F:monooxygenase activity"/>
    <property type="evidence" value="ECO:0007669"/>
    <property type="project" value="UniProtKB-KW"/>
</dbReference>
<dbReference type="PANTHER" id="PTHR46696">
    <property type="entry name" value="P450, PUTATIVE (EUROFUNG)-RELATED"/>
    <property type="match status" value="1"/>
</dbReference>
<keyword evidence="5 9" id="KW-0560">Oxidoreductase</keyword>
<protein>
    <submittedName>
        <fullName evidence="10">Cytochrome P450</fullName>
    </submittedName>
</protein>
<evidence type="ECO:0000256" key="9">
    <source>
        <dbReference type="RuleBase" id="RU000461"/>
    </source>
</evidence>
<dbReference type="FunFam" id="1.10.630.10:FF:000018">
    <property type="entry name" value="Cytochrome P450 monooxygenase"/>
    <property type="match status" value="1"/>
</dbReference>
<dbReference type="InterPro" id="IPR001128">
    <property type="entry name" value="Cyt_P450"/>
</dbReference>
<name>A0A5N7MTC6_9HYPH</name>
<evidence type="ECO:0000256" key="4">
    <source>
        <dbReference type="ARBA" id="ARBA00022723"/>
    </source>
</evidence>
<keyword evidence="11" id="KW-1185">Reference proteome</keyword>